<dbReference type="InterPro" id="IPR050699">
    <property type="entry name" value="RNA-DNA_Helicase"/>
</dbReference>
<dbReference type="AlphaFoldDB" id="A0A6T7WV57"/>
<evidence type="ECO:0000259" key="6">
    <source>
        <dbReference type="SMART" id="SM01142"/>
    </source>
</evidence>
<dbReference type="SMART" id="SM01142">
    <property type="entry name" value="DSHCT"/>
    <property type="match status" value="1"/>
</dbReference>
<organism evidence="7">
    <name type="scientific">Pyramimonas obovata</name>
    <dbReference type="NCBI Taxonomy" id="1411642"/>
    <lineage>
        <taxon>Eukaryota</taxon>
        <taxon>Viridiplantae</taxon>
        <taxon>Chlorophyta</taxon>
        <taxon>Pyramimonadophyceae</taxon>
        <taxon>Pyramimonadales</taxon>
        <taxon>Pyramimonadaceae</taxon>
        <taxon>Pyramimonas</taxon>
        <taxon>Pyramimonas incertae sedis</taxon>
    </lineage>
</organism>
<dbReference type="PANTHER" id="PTHR12131">
    <property type="entry name" value="ATP-DEPENDENT RNA AND DNA HELICASE"/>
    <property type="match status" value="1"/>
</dbReference>
<sequence length="642" mass="71052">MGVNAPARTVVFHSIRKHDGRSFRTLLSGEYTQMAGRAGRRGLDTVGTVIIMAPDDKVPEEAELRTLITGKATMLESQFRLRYNMIVNLLRVEDLSVEDMLKRSFAELHAQRAMKGHGELLHAGERLLRRITALAAAHAGRPCGCPCGCVFGRPEVEEYYELVVAVQHLTTQVHAAVMQSPGAKQALSPGRVVLLRSLHGVPEPAVVLRMGSAPTPPVGGGRTLLRAPSGDDQGTKQLYVLALHRGAGPEAKMKVPTETATAQQERMKASTMSMGMEMKRKDDLDMGLGKLGRVGSRGVWGTASEPPPAVPLPHYASVGEVGYALLLVPSEDILSITKSKLKVDAGEVLERLDLAAVARTVAGLQRQLDEPLEALSNQELKFNDVDAVEAYQVRQQYLSEMAKFQCHQCPKLPEQYALIAKRRQLAERVRELQYRMSDQALQQMPDYHMRVRVLQEMGYIDDEKVVQMKGRVMCELNSCDELLGSEMIFAGHLTDLCPEEAIALLSALIFQEKTDNEPVLPTKLMEACDKVRHLARACGERQLQCGLEISPEDYCREVLKFGLTEVVYEWAKGTPFADICMLTDVPEGSIVRTIVRLDEMCREVKDAARLMGDSTLFLKMQTASELIKRDIVFSASLYVSKA</sequence>
<dbReference type="GO" id="GO:0070478">
    <property type="term" value="P:nuclear-transcribed mRNA catabolic process, 3'-5' exonucleolytic nonsense-mediated decay"/>
    <property type="evidence" value="ECO:0007669"/>
    <property type="project" value="TreeGrafter"/>
</dbReference>
<dbReference type="GO" id="GO:0004386">
    <property type="term" value="F:helicase activity"/>
    <property type="evidence" value="ECO:0007669"/>
    <property type="project" value="UniProtKB-KW"/>
</dbReference>
<name>A0A6T7WV57_9CHLO</name>
<evidence type="ECO:0000256" key="1">
    <source>
        <dbReference type="ARBA" id="ARBA00022741"/>
    </source>
</evidence>
<dbReference type="SUPFAM" id="SSF52540">
    <property type="entry name" value="P-loop containing nucleoside triphosphate hydrolases"/>
    <property type="match status" value="1"/>
</dbReference>
<dbReference type="GO" id="GO:0016787">
    <property type="term" value="F:hydrolase activity"/>
    <property type="evidence" value="ECO:0007669"/>
    <property type="project" value="UniProtKB-KW"/>
</dbReference>
<dbReference type="InterPro" id="IPR048392">
    <property type="entry name" value="MTR4-like_stalk"/>
</dbReference>
<proteinExistence type="predicted"/>
<gene>
    <name evidence="7" type="ORF">POBO1169_LOCUS12119</name>
    <name evidence="8" type="ORF">POBO1169_LOCUS12120</name>
</gene>
<dbReference type="GO" id="GO:0005524">
    <property type="term" value="F:ATP binding"/>
    <property type="evidence" value="ECO:0007669"/>
    <property type="project" value="UniProtKB-KW"/>
</dbReference>
<keyword evidence="2" id="KW-0378">Hydrolase</keyword>
<dbReference type="Pfam" id="PF08148">
    <property type="entry name" value="DSHCT"/>
    <property type="match status" value="1"/>
</dbReference>
<keyword evidence="3" id="KW-0347">Helicase</keyword>
<evidence type="ECO:0000256" key="4">
    <source>
        <dbReference type="ARBA" id="ARBA00022840"/>
    </source>
</evidence>
<dbReference type="Pfam" id="PF21408">
    <property type="entry name" value="MTR4-like_stalk"/>
    <property type="match status" value="1"/>
</dbReference>
<protein>
    <recommendedName>
        <fullName evidence="6">ATP-dependent RNA helicase Ski2/MTR4 C-terminal domain-containing protein</fullName>
    </recommendedName>
</protein>
<dbReference type="InterPro" id="IPR027417">
    <property type="entry name" value="P-loop_NTPase"/>
</dbReference>
<keyword evidence="1" id="KW-0547">Nucleotide-binding</keyword>
<dbReference type="PANTHER" id="PTHR12131:SF24">
    <property type="entry name" value="DEXH-BOX ATP-DEPENDENT RNA HELICASE DEXH11"/>
    <property type="match status" value="1"/>
</dbReference>
<evidence type="ECO:0000256" key="2">
    <source>
        <dbReference type="ARBA" id="ARBA00022801"/>
    </source>
</evidence>
<dbReference type="EMBL" id="HBFA01023797">
    <property type="protein sequence ID" value="CAD8674159.1"/>
    <property type="molecule type" value="Transcribed_RNA"/>
</dbReference>
<dbReference type="Pfam" id="PF13234">
    <property type="entry name" value="MTR4_beta-barrel"/>
    <property type="match status" value="1"/>
</dbReference>
<feature type="domain" description="ATP-dependent RNA helicase Ski2/MTR4 C-terminal" evidence="6">
    <location>
        <begin position="461"/>
        <end position="639"/>
    </location>
</feature>
<evidence type="ECO:0000313" key="8">
    <source>
        <dbReference type="EMBL" id="CAD8674159.1"/>
    </source>
</evidence>
<feature type="region of interest" description="Disordered" evidence="5">
    <location>
        <begin position="252"/>
        <end position="272"/>
    </location>
</feature>
<dbReference type="InterPro" id="IPR025696">
    <property type="entry name" value="Beta-barrel_MTR4"/>
</dbReference>
<keyword evidence="4" id="KW-0067">ATP-binding</keyword>
<dbReference type="FunFam" id="1.10.3380.30:FF:000001">
    <property type="entry name" value="Ski2 ATP-dependent RNA helicase"/>
    <property type="match status" value="1"/>
</dbReference>
<dbReference type="InterPro" id="IPR012961">
    <property type="entry name" value="Ski2/MTR4_C"/>
</dbReference>
<accession>A0A6T7WV57</accession>
<dbReference type="Gene3D" id="3.40.50.300">
    <property type="entry name" value="P-loop containing nucleotide triphosphate hydrolases"/>
    <property type="match status" value="1"/>
</dbReference>
<evidence type="ECO:0000256" key="5">
    <source>
        <dbReference type="SAM" id="MobiDB-lite"/>
    </source>
</evidence>
<dbReference type="Gene3D" id="1.10.3380.30">
    <property type="match status" value="2"/>
</dbReference>
<dbReference type="EMBL" id="HBFA01023796">
    <property type="protein sequence ID" value="CAD8674158.1"/>
    <property type="molecule type" value="Transcribed_RNA"/>
</dbReference>
<evidence type="ECO:0000313" key="7">
    <source>
        <dbReference type="EMBL" id="CAD8674158.1"/>
    </source>
</evidence>
<dbReference type="GO" id="GO:0055087">
    <property type="term" value="C:Ski complex"/>
    <property type="evidence" value="ECO:0007669"/>
    <property type="project" value="TreeGrafter"/>
</dbReference>
<evidence type="ECO:0000256" key="3">
    <source>
        <dbReference type="ARBA" id="ARBA00022806"/>
    </source>
</evidence>
<reference evidence="7" key="1">
    <citation type="submission" date="2021-01" db="EMBL/GenBank/DDBJ databases">
        <authorList>
            <person name="Corre E."/>
            <person name="Pelletier E."/>
            <person name="Niang G."/>
            <person name="Scheremetjew M."/>
            <person name="Finn R."/>
            <person name="Kale V."/>
            <person name="Holt S."/>
            <person name="Cochrane G."/>
            <person name="Meng A."/>
            <person name="Brown T."/>
            <person name="Cohen L."/>
        </authorList>
    </citation>
    <scope>NUCLEOTIDE SEQUENCE</scope>
    <source>
        <strain evidence="7">CCMP722</strain>
    </source>
</reference>